<proteinExistence type="predicted"/>
<organism evidence="2 3">
    <name type="scientific">Portunus trituberculatus</name>
    <name type="common">Swimming crab</name>
    <name type="synonym">Neptunus trituberculatus</name>
    <dbReference type="NCBI Taxonomy" id="210409"/>
    <lineage>
        <taxon>Eukaryota</taxon>
        <taxon>Metazoa</taxon>
        <taxon>Ecdysozoa</taxon>
        <taxon>Arthropoda</taxon>
        <taxon>Crustacea</taxon>
        <taxon>Multicrustacea</taxon>
        <taxon>Malacostraca</taxon>
        <taxon>Eumalacostraca</taxon>
        <taxon>Eucarida</taxon>
        <taxon>Decapoda</taxon>
        <taxon>Pleocyemata</taxon>
        <taxon>Brachyura</taxon>
        <taxon>Eubrachyura</taxon>
        <taxon>Portunoidea</taxon>
        <taxon>Portunidae</taxon>
        <taxon>Portuninae</taxon>
        <taxon>Portunus</taxon>
    </lineage>
</organism>
<feature type="compositionally biased region" description="Basic and acidic residues" evidence="1">
    <location>
        <begin position="28"/>
        <end position="37"/>
    </location>
</feature>
<evidence type="ECO:0000313" key="3">
    <source>
        <dbReference type="Proteomes" id="UP000324222"/>
    </source>
</evidence>
<dbReference type="Proteomes" id="UP000324222">
    <property type="component" value="Unassembled WGS sequence"/>
</dbReference>
<accession>A0A5B7FG50</accession>
<comment type="caution">
    <text evidence="2">The sequence shown here is derived from an EMBL/GenBank/DDBJ whole genome shotgun (WGS) entry which is preliminary data.</text>
</comment>
<keyword evidence="3" id="KW-1185">Reference proteome</keyword>
<reference evidence="2 3" key="1">
    <citation type="submission" date="2019-05" db="EMBL/GenBank/DDBJ databases">
        <title>Another draft genome of Portunus trituberculatus and its Hox gene families provides insights of decapod evolution.</title>
        <authorList>
            <person name="Jeong J.-H."/>
            <person name="Song I."/>
            <person name="Kim S."/>
            <person name="Choi T."/>
            <person name="Kim D."/>
            <person name="Ryu S."/>
            <person name="Kim W."/>
        </authorList>
    </citation>
    <scope>NUCLEOTIDE SEQUENCE [LARGE SCALE GENOMIC DNA]</scope>
    <source>
        <tissue evidence="2">Muscle</tissue>
    </source>
</reference>
<evidence type="ECO:0000313" key="2">
    <source>
        <dbReference type="EMBL" id="MPC43968.1"/>
    </source>
</evidence>
<evidence type="ECO:0000256" key="1">
    <source>
        <dbReference type="SAM" id="MobiDB-lite"/>
    </source>
</evidence>
<feature type="compositionally biased region" description="Basic residues" evidence="1">
    <location>
        <begin position="12"/>
        <end position="27"/>
    </location>
</feature>
<dbReference type="AlphaFoldDB" id="A0A5B7FG50"/>
<feature type="region of interest" description="Disordered" evidence="1">
    <location>
        <begin position="1"/>
        <end position="37"/>
    </location>
</feature>
<gene>
    <name evidence="2" type="ORF">E2C01_037627</name>
</gene>
<protein>
    <submittedName>
        <fullName evidence="2">Uncharacterized protein</fullName>
    </submittedName>
</protein>
<dbReference type="EMBL" id="VSRR010006066">
    <property type="protein sequence ID" value="MPC43968.1"/>
    <property type="molecule type" value="Genomic_DNA"/>
</dbReference>
<name>A0A5B7FG50_PORTR</name>
<sequence length="97" mass="10711">MASRHGTALHGTARHSTARHGTARHGTVRRDSQRKKLDSVSLLAPFFPGRDSPRSPAQTRQTALITRSLRLWVLIHRGGGQLLSAKWSSPQLPTRLS</sequence>